<gene>
    <name evidence="2" type="ORF">WMY93_024588</name>
</gene>
<sequence>MLSSTYVSQRRSPYLSLKSLSEQLCEGEGLQNISKHGPEDPLLSASADFVPLLRRPLLRRQRHSYDDNDHSNDDNDHSYDNNNHSYDDNDHSYDDNDHSYDDNDHSYDDHSYDDHNCDDH</sequence>
<keyword evidence="3" id="KW-1185">Reference proteome</keyword>
<evidence type="ECO:0000313" key="3">
    <source>
        <dbReference type="Proteomes" id="UP001460270"/>
    </source>
</evidence>
<proteinExistence type="predicted"/>
<reference evidence="3" key="1">
    <citation type="submission" date="2024-04" db="EMBL/GenBank/DDBJ databases">
        <title>Salinicola lusitanus LLJ914,a marine bacterium isolated from the Okinawa Trough.</title>
        <authorList>
            <person name="Li J."/>
        </authorList>
    </citation>
    <scope>NUCLEOTIDE SEQUENCE [LARGE SCALE GENOMIC DNA]</scope>
</reference>
<accession>A0AAW0N117</accession>
<dbReference type="AlphaFoldDB" id="A0AAW0N117"/>
<comment type="caution">
    <text evidence="2">The sequence shown here is derived from an EMBL/GenBank/DDBJ whole genome shotgun (WGS) entry which is preliminary data.</text>
</comment>
<dbReference type="Proteomes" id="UP001460270">
    <property type="component" value="Unassembled WGS sequence"/>
</dbReference>
<evidence type="ECO:0000256" key="1">
    <source>
        <dbReference type="SAM" id="MobiDB-lite"/>
    </source>
</evidence>
<evidence type="ECO:0000313" key="2">
    <source>
        <dbReference type="EMBL" id="KAK7889028.1"/>
    </source>
</evidence>
<feature type="region of interest" description="Disordered" evidence="1">
    <location>
        <begin position="60"/>
        <end position="120"/>
    </location>
</feature>
<dbReference type="EMBL" id="JBBPFD010000018">
    <property type="protein sequence ID" value="KAK7889028.1"/>
    <property type="molecule type" value="Genomic_DNA"/>
</dbReference>
<name>A0AAW0N117_9GOBI</name>
<organism evidence="2 3">
    <name type="scientific">Mugilogobius chulae</name>
    <name type="common">yellowstripe goby</name>
    <dbReference type="NCBI Taxonomy" id="88201"/>
    <lineage>
        <taxon>Eukaryota</taxon>
        <taxon>Metazoa</taxon>
        <taxon>Chordata</taxon>
        <taxon>Craniata</taxon>
        <taxon>Vertebrata</taxon>
        <taxon>Euteleostomi</taxon>
        <taxon>Actinopterygii</taxon>
        <taxon>Neopterygii</taxon>
        <taxon>Teleostei</taxon>
        <taxon>Neoteleostei</taxon>
        <taxon>Acanthomorphata</taxon>
        <taxon>Gobiaria</taxon>
        <taxon>Gobiiformes</taxon>
        <taxon>Gobioidei</taxon>
        <taxon>Gobiidae</taxon>
        <taxon>Gobionellinae</taxon>
        <taxon>Mugilogobius</taxon>
    </lineage>
</organism>
<protein>
    <submittedName>
        <fullName evidence="2">Uncharacterized protein</fullName>
    </submittedName>
</protein>
<feature type="compositionally biased region" description="Basic and acidic residues" evidence="1">
    <location>
        <begin position="63"/>
        <end position="120"/>
    </location>
</feature>